<dbReference type="SUPFAM" id="SSF53474">
    <property type="entry name" value="alpha/beta-Hydrolases"/>
    <property type="match status" value="1"/>
</dbReference>
<comment type="caution">
    <text evidence="2">The sequence shown here is derived from an EMBL/GenBank/DDBJ whole genome shotgun (WGS) entry which is preliminary data.</text>
</comment>
<dbReference type="InterPro" id="IPR000073">
    <property type="entry name" value="AB_hydrolase_1"/>
</dbReference>
<dbReference type="InterPro" id="IPR050266">
    <property type="entry name" value="AB_hydrolase_sf"/>
</dbReference>
<dbReference type="Gene3D" id="1.10.10.10">
    <property type="entry name" value="Winged helix-like DNA-binding domain superfamily/Winged helix DNA-binding domain"/>
    <property type="match status" value="1"/>
</dbReference>
<dbReference type="Proteomes" id="UP001444625">
    <property type="component" value="Unassembled WGS sequence"/>
</dbReference>
<accession>A0ABU9XIL5</accession>
<dbReference type="Gene3D" id="3.40.50.1820">
    <property type="entry name" value="alpha/beta hydrolase"/>
    <property type="match status" value="1"/>
</dbReference>
<organism evidence="2 3">
    <name type="scientific">Ornithinibacillus xuwenensis</name>
    <dbReference type="NCBI Taxonomy" id="3144668"/>
    <lineage>
        <taxon>Bacteria</taxon>
        <taxon>Bacillati</taxon>
        <taxon>Bacillota</taxon>
        <taxon>Bacilli</taxon>
        <taxon>Bacillales</taxon>
        <taxon>Bacillaceae</taxon>
        <taxon>Ornithinibacillus</taxon>
    </lineage>
</organism>
<reference evidence="2 3" key="1">
    <citation type="submission" date="2024-05" db="EMBL/GenBank/DDBJ databases">
        <authorList>
            <person name="Haq I."/>
            <person name="Ullah Z."/>
            <person name="Ahmad R."/>
            <person name="Li M."/>
            <person name="Tong Y."/>
        </authorList>
    </citation>
    <scope>NUCLEOTIDE SEQUENCE [LARGE SCALE GENOMIC DNA]</scope>
    <source>
        <strain evidence="2 3">16A2E</strain>
    </source>
</reference>
<feature type="domain" description="AB hydrolase-1" evidence="1">
    <location>
        <begin position="26"/>
        <end position="254"/>
    </location>
</feature>
<dbReference type="EMBL" id="JBDIML010000002">
    <property type="protein sequence ID" value="MEN2766969.1"/>
    <property type="molecule type" value="Genomic_DNA"/>
</dbReference>
<gene>
    <name evidence="2" type="ORF">ABC228_07210</name>
</gene>
<dbReference type="InterPro" id="IPR029058">
    <property type="entry name" value="AB_hydrolase_fold"/>
</dbReference>
<proteinExistence type="predicted"/>
<protein>
    <submittedName>
        <fullName evidence="2">Alpha/beta fold hydrolase</fullName>
    </submittedName>
</protein>
<dbReference type="GO" id="GO:0016787">
    <property type="term" value="F:hydrolase activity"/>
    <property type="evidence" value="ECO:0007669"/>
    <property type="project" value="UniProtKB-KW"/>
</dbReference>
<sequence>MKTIRRQQTSISYHIHTPNHPDNGTILFLHGLGLDHTAWNYMLPYFLDYRVLTYDLRGHGYNHGQFAATDEENWQLLMEDTVAILQQEHIQSFHIVAHGIGAQLAIELIIRKKVTPKTFAVLSTPFYYPDKVAEEGIEFRKEKLKGMTGENLGEWMAPQLLHDVNPEKHRHIANAFTRVDMTYYLELLLLNVRAISLEKLTRISVPTLLLNGEYDVNYPPELTSISARYIPDCQTEIIREASNMVFVDQPEKTAGFIKTFHMKYSKASRNELHLPYLDKLYHELSANTPSLCRVDFLTIFRMTVNGKEVKGKWNQRKAKELLAFLAYYGKSAKDKIYARLWPESSINSAQNSLRVSIHHLRLLLKENGIEEFIFSDMEYVWINERLEINCDVKEAFAGERSLPSTNQLFSDLPVDWILELQYELEKHLGIG</sequence>
<dbReference type="InterPro" id="IPR036388">
    <property type="entry name" value="WH-like_DNA-bd_sf"/>
</dbReference>
<evidence type="ECO:0000313" key="3">
    <source>
        <dbReference type="Proteomes" id="UP001444625"/>
    </source>
</evidence>
<dbReference type="PANTHER" id="PTHR43798">
    <property type="entry name" value="MONOACYLGLYCEROL LIPASE"/>
    <property type="match status" value="1"/>
</dbReference>
<evidence type="ECO:0000313" key="2">
    <source>
        <dbReference type="EMBL" id="MEN2766969.1"/>
    </source>
</evidence>
<keyword evidence="2" id="KW-0378">Hydrolase</keyword>
<name>A0ABU9XIL5_9BACI</name>
<keyword evidence="3" id="KW-1185">Reference proteome</keyword>
<evidence type="ECO:0000259" key="1">
    <source>
        <dbReference type="Pfam" id="PF12697"/>
    </source>
</evidence>
<dbReference type="Pfam" id="PF12697">
    <property type="entry name" value="Abhydrolase_6"/>
    <property type="match status" value="1"/>
</dbReference>
<dbReference type="RefSeq" id="WP_345824431.1">
    <property type="nucleotide sequence ID" value="NZ_JBDIML010000002.1"/>
</dbReference>